<dbReference type="PANTHER" id="PTHR43441">
    <property type="entry name" value="RIBOSOMAL-PROTEIN-SERINE ACETYLTRANSFERASE"/>
    <property type="match status" value="1"/>
</dbReference>
<dbReference type="AlphaFoldDB" id="A0A5P2DRD0"/>
<reference evidence="2 3" key="1">
    <citation type="submission" date="2018-05" db="EMBL/GenBank/DDBJ databases">
        <title>Streptomyces venezuelae.</title>
        <authorList>
            <person name="Kim W."/>
            <person name="Lee N."/>
            <person name="Cho B.-K."/>
        </authorList>
    </citation>
    <scope>NUCLEOTIDE SEQUENCE [LARGE SCALE GENOMIC DNA]</scope>
    <source>
        <strain evidence="2 3">ATCC 21018</strain>
    </source>
</reference>
<dbReference type="InterPro" id="IPR016181">
    <property type="entry name" value="Acyl_CoA_acyltransferase"/>
</dbReference>
<accession>A0A5P2DRD0</accession>
<gene>
    <name evidence="2" type="ORF">DEJ51_29270</name>
</gene>
<dbReference type="Pfam" id="PF13302">
    <property type="entry name" value="Acetyltransf_3"/>
    <property type="match status" value="1"/>
</dbReference>
<dbReference type="PROSITE" id="PS51186">
    <property type="entry name" value="GNAT"/>
    <property type="match status" value="1"/>
</dbReference>
<evidence type="ECO:0000313" key="2">
    <source>
        <dbReference type="EMBL" id="QES57754.1"/>
    </source>
</evidence>
<dbReference type="PANTHER" id="PTHR43441:SF11">
    <property type="entry name" value="RIBOSOMAL-PROTEIN-SERINE ACETYLTRANSFERASE"/>
    <property type="match status" value="1"/>
</dbReference>
<organism evidence="2 3">
    <name type="scientific">Streptomyces venezuelae</name>
    <dbReference type="NCBI Taxonomy" id="54571"/>
    <lineage>
        <taxon>Bacteria</taxon>
        <taxon>Bacillati</taxon>
        <taxon>Actinomycetota</taxon>
        <taxon>Actinomycetes</taxon>
        <taxon>Kitasatosporales</taxon>
        <taxon>Streptomycetaceae</taxon>
        <taxon>Streptomyces</taxon>
    </lineage>
</organism>
<dbReference type="InterPro" id="IPR051908">
    <property type="entry name" value="Ribosomal_N-acetyltransferase"/>
</dbReference>
<dbReference type="OrthoDB" id="3466127at2"/>
<dbReference type="GO" id="GO:1990189">
    <property type="term" value="F:protein N-terminal-serine acetyltransferase activity"/>
    <property type="evidence" value="ECO:0007669"/>
    <property type="project" value="TreeGrafter"/>
</dbReference>
<dbReference type="GO" id="GO:0008999">
    <property type="term" value="F:protein-N-terminal-alanine acetyltransferase activity"/>
    <property type="evidence" value="ECO:0007669"/>
    <property type="project" value="TreeGrafter"/>
</dbReference>
<keyword evidence="2" id="KW-0808">Transferase</keyword>
<dbReference type="GO" id="GO:0005737">
    <property type="term" value="C:cytoplasm"/>
    <property type="evidence" value="ECO:0007669"/>
    <property type="project" value="TreeGrafter"/>
</dbReference>
<evidence type="ECO:0000313" key="3">
    <source>
        <dbReference type="Proteomes" id="UP000324101"/>
    </source>
</evidence>
<dbReference type="RefSeq" id="WP_150260552.1">
    <property type="nucleotide sequence ID" value="NZ_CP029189.1"/>
</dbReference>
<dbReference type="InterPro" id="IPR000182">
    <property type="entry name" value="GNAT_dom"/>
</dbReference>
<proteinExistence type="predicted"/>
<sequence>MLIDYWPLLGLRLTTPRLELRLPRSDELAALADLARDGVHDPSQMPFSSGWTDLPGTERARSVVQHHWLRLGNWRPDDWSLNLAVFLGGRPVGIQAMAARRFTPAREVNTASWLGLSHQSQGIGTEMRAAVLHLAFTGLGAEEATTGAFADNAPSLAVSRKLGYVPDGIERRVVRGEVVIMQRLRLPRDMWRPALAKDTEIIGLLPCLQLFGLATDDDTGPAA</sequence>
<name>A0A5P2DRD0_STRVZ</name>
<evidence type="ECO:0000259" key="1">
    <source>
        <dbReference type="PROSITE" id="PS51186"/>
    </source>
</evidence>
<dbReference type="Gene3D" id="3.40.630.30">
    <property type="match status" value="1"/>
</dbReference>
<dbReference type="EMBL" id="CP029189">
    <property type="protein sequence ID" value="QES57754.1"/>
    <property type="molecule type" value="Genomic_DNA"/>
</dbReference>
<dbReference type="Proteomes" id="UP000324101">
    <property type="component" value="Chromosome"/>
</dbReference>
<feature type="domain" description="N-acetyltransferase" evidence="1">
    <location>
        <begin position="18"/>
        <end position="186"/>
    </location>
</feature>
<protein>
    <submittedName>
        <fullName evidence="2">GNAT family N-acetyltransferase</fullName>
    </submittedName>
</protein>
<dbReference type="SUPFAM" id="SSF55729">
    <property type="entry name" value="Acyl-CoA N-acyltransferases (Nat)"/>
    <property type="match status" value="1"/>
</dbReference>